<dbReference type="Gene3D" id="1.10.3210.10">
    <property type="entry name" value="Hypothetical protein af1432"/>
    <property type="match status" value="1"/>
</dbReference>
<evidence type="ECO:0000259" key="4">
    <source>
        <dbReference type="PROSITE" id="PS01124"/>
    </source>
</evidence>
<gene>
    <name evidence="5" type="ORF">HII17_00100</name>
</gene>
<proteinExistence type="predicted"/>
<feature type="domain" description="HTH araC/xylS-type" evidence="4">
    <location>
        <begin position="12"/>
        <end position="110"/>
    </location>
</feature>
<dbReference type="PANTHER" id="PTHR47894:SF4">
    <property type="entry name" value="HTH-TYPE TRANSCRIPTIONAL REGULATOR GADX"/>
    <property type="match status" value="1"/>
</dbReference>
<dbReference type="InterPro" id="IPR013976">
    <property type="entry name" value="HDOD"/>
</dbReference>
<comment type="caution">
    <text evidence="5">The sequence shown here is derived from an EMBL/GenBank/DDBJ whole genome shotgun (WGS) entry which is preliminary data.</text>
</comment>
<dbReference type="Proteomes" id="UP000568664">
    <property type="component" value="Unassembled WGS sequence"/>
</dbReference>
<dbReference type="SMART" id="SM00342">
    <property type="entry name" value="HTH_ARAC"/>
    <property type="match status" value="1"/>
</dbReference>
<dbReference type="PRINTS" id="PR00032">
    <property type="entry name" value="HTHARAC"/>
</dbReference>
<dbReference type="Pfam" id="PF08668">
    <property type="entry name" value="HDOD"/>
    <property type="match status" value="1"/>
</dbReference>
<dbReference type="GO" id="GO:0003700">
    <property type="term" value="F:DNA-binding transcription factor activity"/>
    <property type="evidence" value="ECO:0007669"/>
    <property type="project" value="InterPro"/>
</dbReference>
<evidence type="ECO:0000313" key="5">
    <source>
        <dbReference type="EMBL" id="NMP29945.1"/>
    </source>
</evidence>
<evidence type="ECO:0000256" key="3">
    <source>
        <dbReference type="ARBA" id="ARBA00023163"/>
    </source>
</evidence>
<evidence type="ECO:0000256" key="2">
    <source>
        <dbReference type="ARBA" id="ARBA00023125"/>
    </source>
</evidence>
<keyword evidence="2" id="KW-0238">DNA-binding</keyword>
<dbReference type="SUPFAM" id="SSF109604">
    <property type="entry name" value="HD-domain/PDEase-like"/>
    <property type="match status" value="1"/>
</dbReference>
<evidence type="ECO:0000313" key="6">
    <source>
        <dbReference type="Proteomes" id="UP000568664"/>
    </source>
</evidence>
<dbReference type="PANTHER" id="PTHR47894">
    <property type="entry name" value="HTH-TYPE TRANSCRIPTIONAL REGULATOR GADX"/>
    <property type="match status" value="1"/>
</dbReference>
<dbReference type="AlphaFoldDB" id="A0A7Y0Q6G9"/>
<evidence type="ECO:0000256" key="1">
    <source>
        <dbReference type="ARBA" id="ARBA00023015"/>
    </source>
</evidence>
<dbReference type="RefSeq" id="WP_169073300.1">
    <property type="nucleotide sequence ID" value="NZ_JABBXH010000001.1"/>
</dbReference>
<dbReference type="GO" id="GO:0005829">
    <property type="term" value="C:cytosol"/>
    <property type="evidence" value="ECO:0007669"/>
    <property type="project" value="TreeGrafter"/>
</dbReference>
<keyword evidence="3" id="KW-0804">Transcription</keyword>
<accession>A0A7Y0Q6G9</accession>
<dbReference type="InterPro" id="IPR018060">
    <property type="entry name" value="HTH_AraC"/>
</dbReference>
<dbReference type="SUPFAM" id="SSF46689">
    <property type="entry name" value="Homeodomain-like"/>
    <property type="match status" value="1"/>
</dbReference>
<dbReference type="GO" id="GO:0000976">
    <property type="term" value="F:transcription cis-regulatory region binding"/>
    <property type="evidence" value="ECO:0007669"/>
    <property type="project" value="TreeGrafter"/>
</dbReference>
<reference evidence="5 6" key="1">
    <citation type="submission" date="2020-04" db="EMBL/GenBank/DDBJ databases">
        <title>Thalassotalea sp. M1531, isolated from the surface of marine red alga.</title>
        <authorList>
            <person name="Pang L."/>
            <person name="Lu D.-C."/>
        </authorList>
    </citation>
    <scope>NUCLEOTIDE SEQUENCE [LARGE SCALE GENOMIC DNA]</scope>
    <source>
        <strain evidence="5 6">M1531</strain>
    </source>
</reference>
<dbReference type="PROSITE" id="PS01124">
    <property type="entry name" value="HTH_ARAC_FAMILY_2"/>
    <property type="match status" value="1"/>
</dbReference>
<organism evidence="5 6">
    <name type="scientific">Thalassotalea algicola</name>
    <dbReference type="NCBI Taxonomy" id="2716224"/>
    <lineage>
        <taxon>Bacteria</taxon>
        <taxon>Pseudomonadati</taxon>
        <taxon>Pseudomonadota</taxon>
        <taxon>Gammaproteobacteria</taxon>
        <taxon>Alteromonadales</taxon>
        <taxon>Colwelliaceae</taxon>
        <taxon>Thalassotalea</taxon>
    </lineage>
</organism>
<keyword evidence="6" id="KW-1185">Reference proteome</keyword>
<protein>
    <submittedName>
        <fullName evidence="5">AraC family transcriptional regulator</fullName>
    </submittedName>
</protein>
<dbReference type="Gene3D" id="1.10.10.60">
    <property type="entry name" value="Homeodomain-like"/>
    <property type="match status" value="1"/>
</dbReference>
<dbReference type="InterPro" id="IPR009057">
    <property type="entry name" value="Homeodomain-like_sf"/>
</dbReference>
<dbReference type="EMBL" id="JABBXH010000001">
    <property type="protein sequence ID" value="NMP29945.1"/>
    <property type="molecule type" value="Genomic_DNA"/>
</dbReference>
<keyword evidence="1" id="KW-0805">Transcription regulation</keyword>
<sequence>MTQIPKQHVLTEAVNDLLGDNELPAAVTLEECAAALAMSTTSFRRKLGQEGTSFKLIHQKFLNELCVTVLSTQQVKIDDLATRLGYSERATFERAFKQKFGLSPSQFRNLAAIGKDKDGAQELKVIAQSIPPMSDSCRALMQAKSQDKLDIDQVLSIVQKDPIFCGRIMGQASKAIYGKTPIDLKEAILRNLGISTVVNFAVIFGMQDALSEQVSPKLIKKYSDAFLMAPTLFKLIRRSIESKVDFDTALVEQVLVFGLLGLFLLTHKHSSQQENVLHSLRGIDDLYLLNNHIKQSTQSSIYLVSALMLSQWHIDANVIKWLSDIDKLNDSTYEHNGEQSIVLFMLSCLYRLAAGHEIDESVVEKAHSLGIYDIEQIFVILTG</sequence>
<dbReference type="InterPro" id="IPR020449">
    <property type="entry name" value="Tscrpt_reg_AraC-type_HTH"/>
</dbReference>
<name>A0A7Y0Q6G9_9GAMM</name>
<dbReference type="Pfam" id="PF12833">
    <property type="entry name" value="HTH_18"/>
    <property type="match status" value="1"/>
</dbReference>